<proteinExistence type="predicted"/>
<keyword evidence="2" id="KW-1185">Reference proteome</keyword>
<sequence>MIMSALRRAAWGLGRQAAAGGRQYATKRKAGPHPNSVPVERAIAILKAYEVGMPRRTVELHVECAPEKGQPPIRGTCVLPRAYADRVRVLVFAQGEKAKEATAAGADFVGGEELVARVREGKVAFDKCLATPDMLPKVAKIARILGPKGLMPTVNKGTVAEAIGDAVNYAKSSHDFRADKANIVHTGVAQVGFSAAEIAKNIQTVMESIRANAKGSKTKFVTRTYLSSTRGPGIQLADA</sequence>
<organism evidence="1 2">
    <name type="scientific">Coemansia nantahalensis</name>
    <dbReference type="NCBI Taxonomy" id="2789366"/>
    <lineage>
        <taxon>Eukaryota</taxon>
        <taxon>Fungi</taxon>
        <taxon>Fungi incertae sedis</taxon>
        <taxon>Zoopagomycota</taxon>
        <taxon>Kickxellomycotina</taxon>
        <taxon>Kickxellomycetes</taxon>
        <taxon>Kickxellales</taxon>
        <taxon>Kickxellaceae</taxon>
        <taxon>Coemansia</taxon>
    </lineage>
</organism>
<protein>
    <submittedName>
        <fullName evidence="1">Uncharacterized protein</fullName>
    </submittedName>
</protein>
<name>A0ACC1JWP7_9FUNG</name>
<reference evidence="1" key="1">
    <citation type="submission" date="2022-07" db="EMBL/GenBank/DDBJ databases">
        <title>Phylogenomic reconstructions and comparative analyses of Kickxellomycotina fungi.</title>
        <authorList>
            <person name="Reynolds N.K."/>
            <person name="Stajich J.E."/>
            <person name="Barry K."/>
            <person name="Grigoriev I.V."/>
            <person name="Crous P."/>
            <person name="Smith M.E."/>
        </authorList>
    </citation>
    <scope>NUCLEOTIDE SEQUENCE</scope>
    <source>
        <strain evidence="1">CBS 109366</strain>
    </source>
</reference>
<comment type="caution">
    <text evidence="1">The sequence shown here is derived from an EMBL/GenBank/DDBJ whole genome shotgun (WGS) entry which is preliminary data.</text>
</comment>
<gene>
    <name evidence="1" type="ORF">IWQ57_003373</name>
</gene>
<evidence type="ECO:0000313" key="2">
    <source>
        <dbReference type="Proteomes" id="UP001140234"/>
    </source>
</evidence>
<dbReference type="Proteomes" id="UP001140234">
    <property type="component" value="Unassembled WGS sequence"/>
</dbReference>
<dbReference type="EMBL" id="JANBUJ010001079">
    <property type="protein sequence ID" value="KAJ2768819.1"/>
    <property type="molecule type" value="Genomic_DNA"/>
</dbReference>
<accession>A0ACC1JWP7</accession>
<evidence type="ECO:0000313" key="1">
    <source>
        <dbReference type="EMBL" id="KAJ2768819.1"/>
    </source>
</evidence>